<comment type="similarity">
    <text evidence="4">Belongs to the LptA family.</text>
</comment>
<evidence type="ECO:0000256" key="2">
    <source>
        <dbReference type="ARBA" id="ARBA00022729"/>
    </source>
</evidence>
<dbReference type="GO" id="GO:0001530">
    <property type="term" value="F:lipopolysaccharide binding"/>
    <property type="evidence" value="ECO:0007669"/>
    <property type="project" value="InterPro"/>
</dbReference>
<sequence length="168" mass="18099" precursor="true">MPRCRLHVLASALLASLLSASALAGQSTDRELPMSLKSDTSNGNLEEGRVTLAGNVEITQGSLIIRANSGEILQVDGRFDRANFDGTPVTIEQDIDGQGKLHAEAKRVEYQVEKEVITLIGGVKIDRPRGSMRGERIVYNLATGDMDAGNSGSRVELIIQPKPKTKTN</sequence>
<dbReference type="GO" id="GO:0017089">
    <property type="term" value="F:glycolipid transfer activity"/>
    <property type="evidence" value="ECO:0007669"/>
    <property type="project" value="TreeGrafter"/>
</dbReference>
<dbReference type="HAMAP" id="MF_01914">
    <property type="entry name" value="LPS_assembly_LptA"/>
    <property type="match status" value="1"/>
</dbReference>
<keyword evidence="7" id="KW-1185">Reference proteome</keyword>
<feature type="signal peptide" evidence="4">
    <location>
        <begin position="1"/>
        <end position="24"/>
    </location>
</feature>
<comment type="subcellular location">
    <subcellularLocation>
        <location evidence="4">Periplasm</location>
    </subcellularLocation>
</comment>
<dbReference type="GO" id="GO:0030288">
    <property type="term" value="C:outer membrane-bounded periplasmic space"/>
    <property type="evidence" value="ECO:0007669"/>
    <property type="project" value="TreeGrafter"/>
</dbReference>
<evidence type="ECO:0000313" key="6">
    <source>
        <dbReference type="EMBL" id="AVP96265.1"/>
    </source>
</evidence>
<dbReference type="OrthoDB" id="9795964at2"/>
<protein>
    <recommendedName>
        <fullName evidence="4">Lipopolysaccharide export system protein LptA</fullName>
    </recommendedName>
</protein>
<evidence type="ECO:0000256" key="3">
    <source>
        <dbReference type="ARBA" id="ARBA00022764"/>
    </source>
</evidence>
<dbReference type="KEGG" id="xba:C7S18_03250"/>
<comment type="function">
    <text evidence="4">Involved in the assembly of lipopolysaccharide (LPS). Required for the translocation of LPS from the inner membrane to the outer membrane. May form a bridge between the inner membrane and the outer membrane, via interactions with LptC and LptD, thereby facilitating LPS transfer across the periplasm.</text>
</comment>
<comment type="subunit">
    <text evidence="4">Component of the lipopolysaccharide transport and assembly complex.</text>
</comment>
<accession>A0A2P1PN64</accession>
<keyword evidence="1 4" id="KW-0813">Transport</keyword>
<dbReference type="Pfam" id="PF03968">
    <property type="entry name" value="LptD_N"/>
    <property type="match status" value="1"/>
</dbReference>
<dbReference type="GO" id="GO:0015920">
    <property type="term" value="P:lipopolysaccharide transport"/>
    <property type="evidence" value="ECO:0007669"/>
    <property type="project" value="UniProtKB-UniRule"/>
</dbReference>
<keyword evidence="3 4" id="KW-0574">Periplasm</keyword>
<feature type="chain" id="PRO_5015206881" description="Lipopolysaccharide export system protein LptA" evidence="4">
    <location>
        <begin position="25"/>
        <end position="168"/>
    </location>
</feature>
<evidence type="ECO:0000256" key="4">
    <source>
        <dbReference type="HAMAP-Rule" id="MF_01914"/>
    </source>
</evidence>
<dbReference type="NCBIfam" id="TIGR03002">
    <property type="entry name" value="outer_YhbN_LptA"/>
    <property type="match status" value="1"/>
</dbReference>
<dbReference type="GO" id="GO:0043165">
    <property type="term" value="P:Gram-negative-bacterium-type cell outer membrane assembly"/>
    <property type="evidence" value="ECO:0007669"/>
    <property type="project" value="UniProtKB-UniRule"/>
</dbReference>
<feature type="domain" description="Organic solvent tolerance-like N-terminal" evidence="5">
    <location>
        <begin position="37"/>
        <end position="144"/>
    </location>
</feature>
<gene>
    <name evidence="4 6" type="primary">lptA</name>
    <name evidence="6" type="ORF">C7S18_03250</name>
</gene>
<dbReference type="Gene3D" id="2.60.450.10">
    <property type="entry name" value="Lipopolysaccharide (LPS) transport protein A like domain"/>
    <property type="match status" value="1"/>
</dbReference>
<dbReference type="InterPro" id="IPR052037">
    <property type="entry name" value="LPS_export_LptA"/>
</dbReference>
<dbReference type="PANTHER" id="PTHR36504">
    <property type="entry name" value="LIPOPOLYSACCHARIDE EXPORT SYSTEM PROTEIN LPTA"/>
    <property type="match status" value="1"/>
</dbReference>
<proteinExistence type="inferred from homology"/>
<dbReference type="PANTHER" id="PTHR36504:SF1">
    <property type="entry name" value="LIPOPOLYSACCHARIDE EXPORT SYSTEM PROTEIN LPTA"/>
    <property type="match status" value="1"/>
</dbReference>
<dbReference type="InterPro" id="IPR014340">
    <property type="entry name" value="LptA"/>
</dbReference>
<evidence type="ECO:0000259" key="5">
    <source>
        <dbReference type="Pfam" id="PF03968"/>
    </source>
</evidence>
<dbReference type="GO" id="GO:0009279">
    <property type="term" value="C:cell outer membrane"/>
    <property type="evidence" value="ECO:0007669"/>
    <property type="project" value="TreeGrafter"/>
</dbReference>
<dbReference type="AlphaFoldDB" id="A0A2P1PN64"/>
<organism evidence="6 7">
    <name type="scientific">Ahniella affigens</name>
    <dbReference type="NCBI Taxonomy" id="2021234"/>
    <lineage>
        <taxon>Bacteria</taxon>
        <taxon>Pseudomonadati</taxon>
        <taxon>Pseudomonadota</taxon>
        <taxon>Gammaproteobacteria</taxon>
        <taxon>Lysobacterales</taxon>
        <taxon>Rhodanobacteraceae</taxon>
        <taxon>Ahniella</taxon>
    </lineage>
</organism>
<keyword evidence="2 4" id="KW-0732">Signal</keyword>
<evidence type="ECO:0000256" key="1">
    <source>
        <dbReference type="ARBA" id="ARBA00022448"/>
    </source>
</evidence>
<reference evidence="6 7" key="1">
    <citation type="submission" date="2018-03" db="EMBL/GenBank/DDBJ databases">
        <title>Ahniella affigens gen. nov., sp. nov., a gammaproteobacterium isolated from sandy soil near a stream.</title>
        <authorList>
            <person name="Ko Y."/>
            <person name="Kim J.-H."/>
        </authorList>
    </citation>
    <scope>NUCLEOTIDE SEQUENCE [LARGE SCALE GENOMIC DNA]</scope>
    <source>
        <strain evidence="6 7">D13</strain>
    </source>
</reference>
<dbReference type="EMBL" id="CP027860">
    <property type="protein sequence ID" value="AVP96265.1"/>
    <property type="molecule type" value="Genomic_DNA"/>
</dbReference>
<dbReference type="InterPro" id="IPR005653">
    <property type="entry name" value="OstA-like_N"/>
</dbReference>
<reference evidence="6 7" key="2">
    <citation type="submission" date="2018-03" db="EMBL/GenBank/DDBJ databases">
        <authorList>
            <person name="Keele B.F."/>
        </authorList>
    </citation>
    <scope>NUCLEOTIDE SEQUENCE [LARGE SCALE GENOMIC DNA]</scope>
    <source>
        <strain evidence="6 7">D13</strain>
    </source>
</reference>
<dbReference type="Proteomes" id="UP000241074">
    <property type="component" value="Chromosome"/>
</dbReference>
<name>A0A2P1PN64_9GAMM</name>
<evidence type="ECO:0000313" key="7">
    <source>
        <dbReference type="Proteomes" id="UP000241074"/>
    </source>
</evidence>